<reference evidence="1" key="2">
    <citation type="submission" date="2020-11" db="EMBL/GenBank/DDBJ databases">
        <authorList>
            <person name="McCartney M.A."/>
            <person name="Auch B."/>
            <person name="Kono T."/>
            <person name="Mallez S."/>
            <person name="Becker A."/>
            <person name="Gohl D.M."/>
            <person name="Silverstein K.A.T."/>
            <person name="Koren S."/>
            <person name="Bechman K.B."/>
            <person name="Herman A."/>
            <person name="Abrahante J.E."/>
            <person name="Garbe J."/>
        </authorList>
    </citation>
    <scope>NUCLEOTIDE SEQUENCE</scope>
    <source>
        <strain evidence="1">Duluth1</strain>
        <tissue evidence="1">Whole animal</tissue>
    </source>
</reference>
<proteinExistence type="predicted"/>
<sequence>MMDQYIRFPESRHELKIIADEFHQLCGMPGVVGAVDGSHSVCPAPTFEHRSLFINSLVLFFKQSVTVT</sequence>
<dbReference type="AlphaFoldDB" id="A0A9D4KVS2"/>
<keyword evidence="2" id="KW-1185">Reference proteome</keyword>
<accession>A0A9D4KVS2</accession>
<name>A0A9D4KVS2_DREPO</name>
<organism evidence="1 2">
    <name type="scientific">Dreissena polymorpha</name>
    <name type="common">Zebra mussel</name>
    <name type="synonym">Mytilus polymorpha</name>
    <dbReference type="NCBI Taxonomy" id="45954"/>
    <lineage>
        <taxon>Eukaryota</taxon>
        <taxon>Metazoa</taxon>
        <taxon>Spiralia</taxon>
        <taxon>Lophotrochozoa</taxon>
        <taxon>Mollusca</taxon>
        <taxon>Bivalvia</taxon>
        <taxon>Autobranchia</taxon>
        <taxon>Heteroconchia</taxon>
        <taxon>Euheterodonta</taxon>
        <taxon>Imparidentia</taxon>
        <taxon>Neoheterodontei</taxon>
        <taxon>Myida</taxon>
        <taxon>Dreissenoidea</taxon>
        <taxon>Dreissenidae</taxon>
        <taxon>Dreissena</taxon>
    </lineage>
</organism>
<evidence type="ECO:0000313" key="2">
    <source>
        <dbReference type="Proteomes" id="UP000828390"/>
    </source>
</evidence>
<gene>
    <name evidence="1" type="ORF">DPMN_089108</name>
</gene>
<evidence type="ECO:0000313" key="1">
    <source>
        <dbReference type="EMBL" id="KAH3846801.1"/>
    </source>
</evidence>
<reference evidence="1" key="1">
    <citation type="journal article" date="2019" name="bioRxiv">
        <title>The Genome of the Zebra Mussel, Dreissena polymorpha: A Resource for Invasive Species Research.</title>
        <authorList>
            <person name="McCartney M.A."/>
            <person name="Auch B."/>
            <person name="Kono T."/>
            <person name="Mallez S."/>
            <person name="Zhang Y."/>
            <person name="Obille A."/>
            <person name="Becker A."/>
            <person name="Abrahante J.E."/>
            <person name="Garbe J."/>
            <person name="Badalamenti J.P."/>
            <person name="Herman A."/>
            <person name="Mangelson H."/>
            <person name="Liachko I."/>
            <person name="Sullivan S."/>
            <person name="Sone E.D."/>
            <person name="Koren S."/>
            <person name="Silverstein K.A.T."/>
            <person name="Beckman K.B."/>
            <person name="Gohl D.M."/>
        </authorList>
    </citation>
    <scope>NUCLEOTIDE SEQUENCE</scope>
    <source>
        <strain evidence="1">Duluth1</strain>
        <tissue evidence="1">Whole animal</tissue>
    </source>
</reference>
<evidence type="ECO:0008006" key="3">
    <source>
        <dbReference type="Google" id="ProtNLM"/>
    </source>
</evidence>
<dbReference type="Proteomes" id="UP000828390">
    <property type="component" value="Unassembled WGS sequence"/>
</dbReference>
<dbReference type="EMBL" id="JAIWYP010000003">
    <property type="protein sequence ID" value="KAH3846801.1"/>
    <property type="molecule type" value="Genomic_DNA"/>
</dbReference>
<protein>
    <recommendedName>
        <fullName evidence="3">DDE Tnp4 domain-containing protein</fullName>
    </recommendedName>
</protein>
<comment type="caution">
    <text evidence="1">The sequence shown here is derived from an EMBL/GenBank/DDBJ whole genome shotgun (WGS) entry which is preliminary data.</text>
</comment>